<evidence type="ECO:0000256" key="1">
    <source>
        <dbReference type="SAM" id="MobiDB-lite"/>
    </source>
</evidence>
<feature type="chain" id="PRO_5029889340" evidence="2">
    <location>
        <begin position="30"/>
        <end position="92"/>
    </location>
</feature>
<dbReference type="Proteomes" id="UP000663760">
    <property type="component" value="Chromosome 3"/>
</dbReference>
<proteinExistence type="predicted"/>
<evidence type="ECO:0000313" key="3">
    <source>
        <dbReference type="EMBL" id="CAA7392927.1"/>
    </source>
</evidence>
<keyword evidence="4" id="KW-1185">Reference proteome</keyword>
<dbReference type="EMBL" id="LR746266">
    <property type="protein sequence ID" value="CAA7392927.1"/>
    <property type="molecule type" value="Genomic_DNA"/>
</dbReference>
<feature type="signal peptide" evidence="2">
    <location>
        <begin position="1"/>
        <end position="29"/>
    </location>
</feature>
<name>A0A7I8K5S4_SPIIN</name>
<reference evidence="3" key="1">
    <citation type="submission" date="2020-02" db="EMBL/GenBank/DDBJ databases">
        <authorList>
            <person name="Scholz U."/>
            <person name="Mascher M."/>
            <person name="Fiebig A."/>
        </authorList>
    </citation>
    <scope>NUCLEOTIDE SEQUENCE</scope>
</reference>
<sequence>MEEQRKSPRALATLFLLLLLLESSSSSAAARGVVGLRLVETPARGNSASFSPAEFAENMKTETGSLLPPRRLLPRWRPPLSGPSKGGNEVRN</sequence>
<keyword evidence="2" id="KW-0732">Signal</keyword>
<feature type="region of interest" description="Disordered" evidence="1">
    <location>
        <begin position="60"/>
        <end position="92"/>
    </location>
</feature>
<organism evidence="3 4">
    <name type="scientific">Spirodela intermedia</name>
    <name type="common">Intermediate duckweed</name>
    <dbReference type="NCBI Taxonomy" id="51605"/>
    <lineage>
        <taxon>Eukaryota</taxon>
        <taxon>Viridiplantae</taxon>
        <taxon>Streptophyta</taxon>
        <taxon>Embryophyta</taxon>
        <taxon>Tracheophyta</taxon>
        <taxon>Spermatophyta</taxon>
        <taxon>Magnoliopsida</taxon>
        <taxon>Liliopsida</taxon>
        <taxon>Araceae</taxon>
        <taxon>Lemnoideae</taxon>
        <taxon>Spirodela</taxon>
    </lineage>
</organism>
<dbReference type="AlphaFoldDB" id="A0A7I8K5S4"/>
<gene>
    <name evidence="3" type="ORF">SI8410_03003758</name>
</gene>
<evidence type="ECO:0000313" key="4">
    <source>
        <dbReference type="Proteomes" id="UP000663760"/>
    </source>
</evidence>
<evidence type="ECO:0000256" key="2">
    <source>
        <dbReference type="SAM" id="SignalP"/>
    </source>
</evidence>
<protein>
    <submittedName>
        <fullName evidence="3">Uncharacterized protein</fullName>
    </submittedName>
</protein>
<accession>A0A7I8K5S4</accession>